<protein>
    <submittedName>
        <fullName evidence="2">Uncharacterized protein</fullName>
    </submittedName>
</protein>
<name>A0ABU6SAV1_9FABA</name>
<evidence type="ECO:0000313" key="2">
    <source>
        <dbReference type="EMBL" id="MED6132908.1"/>
    </source>
</evidence>
<organism evidence="2 3">
    <name type="scientific">Stylosanthes scabra</name>
    <dbReference type="NCBI Taxonomy" id="79078"/>
    <lineage>
        <taxon>Eukaryota</taxon>
        <taxon>Viridiplantae</taxon>
        <taxon>Streptophyta</taxon>
        <taxon>Embryophyta</taxon>
        <taxon>Tracheophyta</taxon>
        <taxon>Spermatophyta</taxon>
        <taxon>Magnoliopsida</taxon>
        <taxon>eudicotyledons</taxon>
        <taxon>Gunneridae</taxon>
        <taxon>Pentapetalae</taxon>
        <taxon>rosids</taxon>
        <taxon>fabids</taxon>
        <taxon>Fabales</taxon>
        <taxon>Fabaceae</taxon>
        <taxon>Papilionoideae</taxon>
        <taxon>50 kb inversion clade</taxon>
        <taxon>dalbergioids sensu lato</taxon>
        <taxon>Dalbergieae</taxon>
        <taxon>Pterocarpus clade</taxon>
        <taxon>Stylosanthes</taxon>
    </lineage>
</organism>
<dbReference type="Proteomes" id="UP001341840">
    <property type="component" value="Unassembled WGS sequence"/>
</dbReference>
<reference evidence="2 3" key="1">
    <citation type="journal article" date="2023" name="Plants (Basel)">
        <title>Bridging the Gap: Combining Genomics and Transcriptomics Approaches to Understand Stylosanthes scabra, an Orphan Legume from the Brazilian Caatinga.</title>
        <authorList>
            <person name="Ferreira-Neto J.R.C."/>
            <person name="da Silva M.D."/>
            <person name="Binneck E."/>
            <person name="de Melo N.F."/>
            <person name="da Silva R.H."/>
            <person name="de Melo A.L.T.M."/>
            <person name="Pandolfi V."/>
            <person name="Bustamante F.O."/>
            <person name="Brasileiro-Vidal A.C."/>
            <person name="Benko-Iseppon A.M."/>
        </authorList>
    </citation>
    <scope>NUCLEOTIDE SEQUENCE [LARGE SCALE GENOMIC DNA]</scope>
    <source>
        <tissue evidence="2">Leaves</tissue>
    </source>
</reference>
<gene>
    <name evidence="2" type="ORF">PIB30_023314</name>
</gene>
<dbReference type="PANTHER" id="PTHR13258">
    <property type="entry name" value="SYNDETIN"/>
    <property type="match status" value="1"/>
</dbReference>
<feature type="region of interest" description="Disordered" evidence="1">
    <location>
        <begin position="1"/>
        <end position="30"/>
    </location>
</feature>
<dbReference type="EMBL" id="JASCZI010060496">
    <property type="protein sequence ID" value="MED6132908.1"/>
    <property type="molecule type" value="Genomic_DNA"/>
</dbReference>
<sequence length="88" mass="9496">MKPQSSPTSLGSSFVHGELTPTSPPGMNFGHSSGNSFGLMERCVAVDTMSLVAQTLNRSRAHLRSMLLQSNTTVLEDFYVHLVRGISS</sequence>
<keyword evidence="3" id="KW-1185">Reference proteome</keyword>
<evidence type="ECO:0000256" key="1">
    <source>
        <dbReference type="SAM" id="MobiDB-lite"/>
    </source>
</evidence>
<dbReference type="PANTHER" id="PTHR13258:SF0">
    <property type="entry name" value="SYNDETIN"/>
    <property type="match status" value="1"/>
</dbReference>
<evidence type="ECO:0000313" key="3">
    <source>
        <dbReference type="Proteomes" id="UP001341840"/>
    </source>
</evidence>
<accession>A0ABU6SAV1</accession>
<feature type="compositionally biased region" description="Polar residues" evidence="1">
    <location>
        <begin position="1"/>
        <end position="12"/>
    </location>
</feature>
<dbReference type="InterPro" id="IPR040047">
    <property type="entry name" value="VPS50"/>
</dbReference>
<comment type="caution">
    <text evidence="2">The sequence shown here is derived from an EMBL/GenBank/DDBJ whole genome shotgun (WGS) entry which is preliminary data.</text>
</comment>
<proteinExistence type="predicted"/>